<keyword evidence="2" id="KW-1185">Reference proteome</keyword>
<reference evidence="1 2" key="1">
    <citation type="submission" date="2023-10" db="EMBL/GenBank/DDBJ databases">
        <title>Nicoliella lavandulae sp. nov. isolated from Lavandula angustifolia flowers.</title>
        <authorList>
            <person name="Alcantara C."/>
            <person name="Zuniga M."/>
            <person name="Landete J.M."/>
            <person name="Monedero V."/>
        </authorList>
    </citation>
    <scope>NUCLEOTIDE SEQUENCE [LARGE SCALE GENOMIC DNA]</scope>
    <source>
        <strain evidence="1 2">Es01</strain>
    </source>
</reference>
<sequence>MINNISVTFGSKDLLNTIKQQHPERPLKLFVSDNNEDSFELIDPSGEKSIFKNPINYNVITHDGNDNWAGYISYINLELDDNQQKILDATINDIIDSHSLPSGVDSIYSLNVSKKTSNRVILTTWNDSKQLLKWYHSKSANQFFQFNDKLDSNYFEIIYQAVKN</sequence>
<dbReference type="Gene3D" id="3.30.70.100">
    <property type="match status" value="1"/>
</dbReference>
<comment type="caution">
    <text evidence="1">The sequence shown here is derived from an EMBL/GenBank/DDBJ whole genome shotgun (WGS) entry which is preliminary data.</text>
</comment>
<organism evidence="1 2">
    <name type="scientific">Nicoliella lavandulae</name>
    <dbReference type="NCBI Taxonomy" id="3082954"/>
    <lineage>
        <taxon>Bacteria</taxon>
        <taxon>Bacillati</taxon>
        <taxon>Bacillota</taxon>
        <taxon>Bacilli</taxon>
        <taxon>Lactobacillales</taxon>
        <taxon>Lactobacillaceae</taxon>
        <taxon>Nicoliella</taxon>
    </lineage>
</organism>
<name>A0ABU8SMY6_9LACO</name>
<gene>
    <name evidence="1" type="ORF">R4146_06510</name>
</gene>
<evidence type="ECO:0000313" key="1">
    <source>
        <dbReference type="EMBL" id="MEJ6400813.1"/>
    </source>
</evidence>
<proteinExistence type="predicted"/>
<accession>A0ABU8SMY6</accession>
<dbReference type="Proteomes" id="UP001370590">
    <property type="component" value="Unassembled WGS sequence"/>
</dbReference>
<protein>
    <recommendedName>
        <fullName evidence="3">ABM domain-containing protein</fullName>
    </recommendedName>
</protein>
<evidence type="ECO:0008006" key="3">
    <source>
        <dbReference type="Google" id="ProtNLM"/>
    </source>
</evidence>
<dbReference type="EMBL" id="JAWMWH010000001">
    <property type="protein sequence ID" value="MEJ6400813.1"/>
    <property type="molecule type" value="Genomic_DNA"/>
</dbReference>
<dbReference type="RefSeq" id="WP_339960612.1">
    <property type="nucleotide sequence ID" value="NZ_JAWMWH010000001.1"/>
</dbReference>
<evidence type="ECO:0000313" key="2">
    <source>
        <dbReference type="Proteomes" id="UP001370590"/>
    </source>
</evidence>